<evidence type="ECO:0000259" key="1">
    <source>
        <dbReference type="Pfam" id="PF02492"/>
    </source>
</evidence>
<dbReference type="EMBL" id="ML014123">
    <property type="protein sequence ID" value="RKP03456.1"/>
    <property type="molecule type" value="Genomic_DNA"/>
</dbReference>
<dbReference type="EMBL" id="ML009110">
    <property type="protein sequence ID" value="RKO98170.1"/>
    <property type="molecule type" value="Genomic_DNA"/>
</dbReference>
<dbReference type="Proteomes" id="UP000274922">
    <property type="component" value="Unassembled WGS sequence"/>
</dbReference>
<evidence type="ECO:0000313" key="4">
    <source>
        <dbReference type="Proteomes" id="UP000268535"/>
    </source>
</evidence>
<gene>
    <name evidence="2" type="ORF">CAUPRSCDRAFT_5332</name>
    <name evidence="3" type="ORF">CXG81DRAFT_9524</name>
</gene>
<feature type="domain" description="CobW/HypB/UreG nucleotide-binding" evidence="1">
    <location>
        <begin position="5"/>
        <end position="182"/>
    </location>
</feature>
<reference evidence="3" key="2">
    <citation type="submission" date="2018-04" db="EMBL/GenBank/DDBJ databases">
        <title>Leveraging single-cell genomics to expand the Fungal Tree of Life.</title>
        <authorList>
            <consortium name="DOE Joint Genome Institute"/>
            <person name="Ahrendt S.R."/>
            <person name="Quandt C.A."/>
            <person name="Ciobanu D."/>
            <person name="Clum A."/>
            <person name="Salamov A."/>
            <person name="Andreopoulos B."/>
            <person name="Cheng J.-F."/>
            <person name="Woyke T."/>
            <person name="Pelin A."/>
            <person name="Henrissat B."/>
            <person name="Benny G.L."/>
            <person name="Smith M.E."/>
            <person name="James T.Y."/>
            <person name="Grigoriev I.V."/>
        </authorList>
    </citation>
    <scope>NUCLEOTIDE SEQUENCE</scope>
    <source>
        <strain evidence="3">ATCC 52028</strain>
    </source>
</reference>
<evidence type="ECO:0000313" key="3">
    <source>
        <dbReference type="EMBL" id="RKP03456.1"/>
    </source>
</evidence>
<dbReference type="Proteomes" id="UP000268535">
    <property type="component" value="Unassembled WGS sequence"/>
</dbReference>
<dbReference type="STRING" id="1555241.A0A4P9X1T0"/>
<proteinExistence type="predicted"/>
<dbReference type="GO" id="GO:0005737">
    <property type="term" value="C:cytoplasm"/>
    <property type="evidence" value="ECO:0007669"/>
    <property type="project" value="TreeGrafter"/>
</dbReference>
<dbReference type="OrthoDB" id="258627at2759"/>
<organism evidence="2 4">
    <name type="scientific">Caulochytrium protostelioides</name>
    <dbReference type="NCBI Taxonomy" id="1555241"/>
    <lineage>
        <taxon>Eukaryota</taxon>
        <taxon>Fungi</taxon>
        <taxon>Fungi incertae sedis</taxon>
        <taxon>Chytridiomycota</taxon>
        <taxon>Chytridiomycota incertae sedis</taxon>
        <taxon>Chytridiomycetes</taxon>
        <taxon>Caulochytriales</taxon>
        <taxon>Caulochytriaceae</taxon>
        <taxon>Caulochytrium</taxon>
    </lineage>
</organism>
<name>A0A4P9X1T0_9FUNG</name>
<evidence type="ECO:0000313" key="5">
    <source>
        <dbReference type="Proteomes" id="UP000274922"/>
    </source>
</evidence>
<dbReference type="PANTHER" id="PTHR13748:SF31">
    <property type="entry name" value="ZINC-REGULATED GTPASE METALLOPROTEIN ACTIVATOR 1A-RELATED"/>
    <property type="match status" value="1"/>
</dbReference>
<dbReference type="InterPro" id="IPR003495">
    <property type="entry name" value="CobW/HypB/UreG_nucleotide-bd"/>
</dbReference>
<keyword evidence="5" id="KW-1185">Reference proteome</keyword>
<dbReference type="Pfam" id="PF02492">
    <property type="entry name" value="cobW"/>
    <property type="match status" value="1"/>
</dbReference>
<accession>A0A4P9X1T0</accession>
<feature type="non-terminal residue" evidence="2">
    <location>
        <position position="182"/>
    </location>
</feature>
<dbReference type="InterPro" id="IPR027417">
    <property type="entry name" value="P-loop_NTPase"/>
</dbReference>
<sequence length="182" mass="19488">MRQVPVTILTGFLGSGKTSLLRHLMTDTQHGKRIAVIQNELGDTAGLDKTMVTETKATEPEWIDLDNGCLCCSVKDAGLLALESLLAKPLPPGARPIDHVLIETTGMADPSPIVQSFWVDAELESRVRLDGVVTVVDAAHVLALIAEKDGADSTDVGPIGRFEAVRQIALSDLLILNKTDLL</sequence>
<evidence type="ECO:0000313" key="2">
    <source>
        <dbReference type="EMBL" id="RKO98170.1"/>
    </source>
</evidence>
<dbReference type="AlphaFoldDB" id="A0A4P9X1T0"/>
<dbReference type="SUPFAM" id="SSF52540">
    <property type="entry name" value="P-loop containing nucleoside triphosphate hydrolases"/>
    <property type="match status" value="1"/>
</dbReference>
<dbReference type="PANTHER" id="PTHR13748">
    <property type="entry name" value="COBW-RELATED"/>
    <property type="match status" value="1"/>
</dbReference>
<reference evidence="4 5" key="1">
    <citation type="journal article" date="2018" name="Nat. Microbiol.">
        <title>Leveraging single-cell genomics to expand the fungal tree of life.</title>
        <authorList>
            <person name="Ahrendt S.R."/>
            <person name="Quandt C.A."/>
            <person name="Ciobanu D."/>
            <person name="Clum A."/>
            <person name="Salamov A."/>
            <person name="Andreopoulos B."/>
            <person name="Cheng J.F."/>
            <person name="Woyke T."/>
            <person name="Pelin A."/>
            <person name="Henrissat B."/>
            <person name="Reynolds N.K."/>
            <person name="Benny G.L."/>
            <person name="Smith M.E."/>
            <person name="James T.Y."/>
            <person name="Grigoriev I.V."/>
        </authorList>
    </citation>
    <scope>NUCLEOTIDE SEQUENCE [LARGE SCALE GENOMIC DNA]</scope>
    <source>
        <strain evidence="4 5">ATCC 52028</strain>
    </source>
</reference>
<dbReference type="Gene3D" id="3.40.50.300">
    <property type="entry name" value="P-loop containing nucleotide triphosphate hydrolases"/>
    <property type="match status" value="1"/>
</dbReference>
<protein>
    <submittedName>
        <fullName evidence="2">Vitamin B12 biosynthesis CobW-like protein</fullName>
    </submittedName>
</protein>
<dbReference type="CDD" id="cd03112">
    <property type="entry name" value="CobW-like"/>
    <property type="match status" value="1"/>
</dbReference>
<dbReference type="InterPro" id="IPR051316">
    <property type="entry name" value="Zinc-reg_GTPase_activator"/>
</dbReference>
<reference evidence="2" key="3">
    <citation type="submission" date="2018-08" db="EMBL/GenBank/DDBJ databases">
        <title>Leveraging single-cell genomics to expand the Fungal Tree of Life.</title>
        <authorList>
            <consortium name="DOE Joint Genome Institute"/>
            <person name="Ahrendt S.R."/>
            <person name="Quandt C.A."/>
            <person name="Ciobanu D."/>
            <person name="Clum A."/>
            <person name="Salamov A."/>
            <person name="Andreopoulos B."/>
            <person name="Cheng J.-F."/>
            <person name="Woyke T."/>
            <person name="Pelin A."/>
            <person name="Henrissat B."/>
            <person name="Reynolds N."/>
            <person name="Benny G.L."/>
            <person name="Smith M.E."/>
            <person name="James T.Y."/>
            <person name="Grigoriev I.V."/>
        </authorList>
    </citation>
    <scope>NUCLEOTIDE SEQUENCE</scope>
    <source>
        <strain evidence="2">ATCC 52028</strain>
    </source>
</reference>